<dbReference type="STRING" id="1082479.SAMN05216241_102380"/>
<dbReference type="InterPro" id="IPR045229">
    <property type="entry name" value="TPP_enz"/>
</dbReference>
<protein>
    <submittedName>
        <fullName evidence="7">Acetolactate synthase, large subunit</fullName>
    </submittedName>
</protein>
<dbReference type="Pfam" id="PF00205">
    <property type="entry name" value="TPP_enzyme_M"/>
    <property type="match status" value="1"/>
</dbReference>
<dbReference type="Gene3D" id="3.40.50.1220">
    <property type="entry name" value="TPP-binding domain"/>
    <property type="match status" value="1"/>
</dbReference>
<proteinExistence type="inferred from homology"/>
<dbReference type="CDD" id="cd00568">
    <property type="entry name" value="TPP_enzymes"/>
    <property type="match status" value="1"/>
</dbReference>
<dbReference type="FunFam" id="3.40.50.970:FF:000007">
    <property type="entry name" value="Acetolactate synthase"/>
    <property type="match status" value="1"/>
</dbReference>
<keyword evidence="8" id="KW-1185">Reference proteome</keyword>
<dbReference type="GO" id="GO:0030976">
    <property type="term" value="F:thiamine pyrophosphate binding"/>
    <property type="evidence" value="ECO:0007669"/>
    <property type="project" value="InterPro"/>
</dbReference>
<dbReference type="GO" id="GO:0003984">
    <property type="term" value="F:acetolactate synthase activity"/>
    <property type="evidence" value="ECO:0007669"/>
    <property type="project" value="TreeGrafter"/>
</dbReference>
<organism evidence="7 8">
    <name type="scientific">Limimonas halophila</name>
    <dbReference type="NCBI Taxonomy" id="1082479"/>
    <lineage>
        <taxon>Bacteria</taxon>
        <taxon>Pseudomonadati</taxon>
        <taxon>Pseudomonadota</taxon>
        <taxon>Alphaproteobacteria</taxon>
        <taxon>Rhodospirillales</taxon>
        <taxon>Rhodovibrionaceae</taxon>
        <taxon>Limimonas</taxon>
    </lineage>
</organism>
<dbReference type="PROSITE" id="PS00187">
    <property type="entry name" value="TPP_ENZYMES"/>
    <property type="match status" value="1"/>
</dbReference>
<dbReference type="InterPro" id="IPR011766">
    <property type="entry name" value="TPP_enzyme_TPP-bd"/>
</dbReference>
<dbReference type="InterPro" id="IPR000399">
    <property type="entry name" value="TPP-bd_CS"/>
</dbReference>
<dbReference type="SUPFAM" id="SSF52518">
    <property type="entry name" value="Thiamin diphosphate-binding fold (THDP-binding)"/>
    <property type="match status" value="2"/>
</dbReference>
<accession>A0A1G7NZS0</accession>
<comment type="similarity">
    <text evidence="1 3">Belongs to the TPP enzyme family.</text>
</comment>
<evidence type="ECO:0000313" key="8">
    <source>
        <dbReference type="Proteomes" id="UP000199415"/>
    </source>
</evidence>
<dbReference type="GO" id="GO:0009097">
    <property type="term" value="P:isoleucine biosynthetic process"/>
    <property type="evidence" value="ECO:0007669"/>
    <property type="project" value="TreeGrafter"/>
</dbReference>
<dbReference type="Pfam" id="PF02775">
    <property type="entry name" value="TPP_enzyme_C"/>
    <property type="match status" value="1"/>
</dbReference>
<dbReference type="InterPro" id="IPR029061">
    <property type="entry name" value="THDP-binding"/>
</dbReference>
<dbReference type="PANTHER" id="PTHR18968:SF120">
    <property type="entry name" value="ACETOLACTATE SYNTHASE LARGE SUBUNIT"/>
    <property type="match status" value="1"/>
</dbReference>
<evidence type="ECO:0000256" key="1">
    <source>
        <dbReference type="ARBA" id="ARBA00007812"/>
    </source>
</evidence>
<dbReference type="CDD" id="cd07035">
    <property type="entry name" value="TPP_PYR_POX_like"/>
    <property type="match status" value="1"/>
</dbReference>
<dbReference type="SUPFAM" id="SSF52467">
    <property type="entry name" value="DHS-like NAD/FAD-binding domain"/>
    <property type="match status" value="1"/>
</dbReference>
<name>A0A1G7NZS0_9PROT</name>
<reference evidence="7 8" key="1">
    <citation type="submission" date="2016-10" db="EMBL/GenBank/DDBJ databases">
        <authorList>
            <person name="de Groot N.N."/>
        </authorList>
    </citation>
    <scope>NUCLEOTIDE SEQUENCE [LARGE SCALE GENOMIC DNA]</scope>
    <source>
        <strain evidence="7 8">DSM 25584</strain>
    </source>
</reference>
<evidence type="ECO:0000256" key="3">
    <source>
        <dbReference type="RuleBase" id="RU362132"/>
    </source>
</evidence>
<dbReference type="AlphaFoldDB" id="A0A1G7NZS0"/>
<feature type="domain" description="Thiamine pyrophosphate enzyme N-terminal TPP-binding" evidence="6">
    <location>
        <begin position="7"/>
        <end position="121"/>
    </location>
</feature>
<dbReference type="GO" id="GO:0050660">
    <property type="term" value="F:flavin adenine dinucleotide binding"/>
    <property type="evidence" value="ECO:0007669"/>
    <property type="project" value="TreeGrafter"/>
</dbReference>
<dbReference type="PANTHER" id="PTHR18968">
    <property type="entry name" value="THIAMINE PYROPHOSPHATE ENZYMES"/>
    <property type="match status" value="1"/>
</dbReference>
<dbReference type="Gene3D" id="3.40.50.970">
    <property type="match status" value="2"/>
</dbReference>
<evidence type="ECO:0000259" key="5">
    <source>
        <dbReference type="Pfam" id="PF02775"/>
    </source>
</evidence>
<dbReference type="EMBL" id="FNCE01000002">
    <property type="protein sequence ID" value="SDF79555.1"/>
    <property type="molecule type" value="Genomic_DNA"/>
</dbReference>
<gene>
    <name evidence="7" type="ORF">SAMN05216241_102380</name>
</gene>
<dbReference type="OrthoDB" id="4494979at2"/>
<dbReference type="NCBIfam" id="NF006052">
    <property type="entry name" value="PRK08199.1"/>
    <property type="match status" value="1"/>
</dbReference>
<evidence type="ECO:0000259" key="4">
    <source>
        <dbReference type="Pfam" id="PF00205"/>
    </source>
</evidence>
<sequence length="559" mass="58572">MTDPRMGGRCLVDQFVANGVERVFCVPGESYLAALDALHDTPAVDLTVARHEGGAAMMAEAHGKLTGQPGICFVTRGPGATNAASGVHVAQQDATPLIVLVGQVARRQRDRGAFQDLDISALYGGMAKWTAEVDDPHRIPELFARAVATATSGRPGPVALALPEDVLTAATERPDVRATPMQPPVPAPEAMTALRERLAAAERPIVIAGGPHWSERARAGAEKFAKANDLPLAVAFRRQDAVDNDHPCYAGELGLAPNPELAQRVRESDLVLAVGTELGDVTTGGHGLIESPGPRQTLIHVHPADACLGRVHQAALALQADPACFFDAANALAPIASPPWAGAAEAAHAAYRDWIRPLAVPGEVQLGEALAWLAERLPEDAVVTNGAGNYAAFVGRYMRFRRHGTQLAPTSGSMGYGLPAAIAAKLHAPDRPVIAFAGDGCFQMTAQEMVAAVQAGASVVVIVVNNRMHGTIRMHQEKHYPGRPVATDLHTPDFAAQARAQGAHAETVTETGQFAPAVERALAADGPTLIEVRTDPEAITPQRSLSAIRAAALGQKAGG</sequence>
<dbReference type="GO" id="GO:0000287">
    <property type="term" value="F:magnesium ion binding"/>
    <property type="evidence" value="ECO:0007669"/>
    <property type="project" value="InterPro"/>
</dbReference>
<feature type="domain" description="Thiamine pyrophosphate enzyme TPP-binding" evidence="5">
    <location>
        <begin position="386"/>
        <end position="532"/>
    </location>
</feature>
<dbReference type="InterPro" id="IPR012001">
    <property type="entry name" value="Thiamin_PyroP_enz_TPP-bd_dom"/>
</dbReference>
<evidence type="ECO:0000259" key="6">
    <source>
        <dbReference type="Pfam" id="PF02776"/>
    </source>
</evidence>
<dbReference type="Proteomes" id="UP000199415">
    <property type="component" value="Unassembled WGS sequence"/>
</dbReference>
<evidence type="ECO:0000313" key="7">
    <source>
        <dbReference type="EMBL" id="SDF79555.1"/>
    </source>
</evidence>
<evidence type="ECO:0000256" key="2">
    <source>
        <dbReference type="ARBA" id="ARBA00023052"/>
    </source>
</evidence>
<keyword evidence="2 3" id="KW-0786">Thiamine pyrophosphate</keyword>
<dbReference type="GO" id="GO:0005948">
    <property type="term" value="C:acetolactate synthase complex"/>
    <property type="evidence" value="ECO:0007669"/>
    <property type="project" value="TreeGrafter"/>
</dbReference>
<dbReference type="GO" id="GO:0009099">
    <property type="term" value="P:L-valine biosynthetic process"/>
    <property type="evidence" value="ECO:0007669"/>
    <property type="project" value="TreeGrafter"/>
</dbReference>
<dbReference type="Pfam" id="PF02776">
    <property type="entry name" value="TPP_enzyme_N"/>
    <property type="match status" value="1"/>
</dbReference>
<dbReference type="InterPro" id="IPR012000">
    <property type="entry name" value="Thiamin_PyroP_enz_cen_dom"/>
</dbReference>
<feature type="domain" description="Thiamine pyrophosphate enzyme central" evidence="4">
    <location>
        <begin position="193"/>
        <end position="325"/>
    </location>
</feature>
<dbReference type="RefSeq" id="WP_090018994.1">
    <property type="nucleotide sequence ID" value="NZ_FNCE01000002.1"/>
</dbReference>
<dbReference type="InterPro" id="IPR029035">
    <property type="entry name" value="DHS-like_NAD/FAD-binding_dom"/>
</dbReference>